<name>A0A6V8NNZ3_9ACTN</name>
<organism evidence="1 2">
    <name type="scientific">Candidatus Hakubella thermalkaliphila</name>
    <dbReference type="NCBI Taxonomy" id="2754717"/>
    <lineage>
        <taxon>Bacteria</taxon>
        <taxon>Bacillati</taxon>
        <taxon>Actinomycetota</taxon>
        <taxon>Actinomycetota incertae sedis</taxon>
        <taxon>Candidatus Hakubellales</taxon>
        <taxon>Candidatus Hakubellaceae</taxon>
        <taxon>Candidatus Hakubella</taxon>
    </lineage>
</organism>
<evidence type="ECO:0000313" key="2">
    <source>
        <dbReference type="Proteomes" id="UP000580051"/>
    </source>
</evidence>
<dbReference type="EMBL" id="BLRV01000196">
    <property type="protein sequence ID" value="GFP22062.1"/>
    <property type="molecule type" value="Genomic_DNA"/>
</dbReference>
<reference evidence="1 2" key="1">
    <citation type="journal article" date="2020" name="Front. Microbiol.">
        <title>Single-cell genomics of novel Actinobacteria with the Wood-Ljungdahl pathway discovered in a serpentinizing system.</title>
        <authorList>
            <person name="Merino N."/>
            <person name="Kawai M."/>
            <person name="Boyd E.S."/>
            <person name="Colman D.R."/>
            <person name="McGlynn S.E."/>
            <person name="Nealson K.H."/>
            <person name="Kurokawa K."/>
            <person name="Hongoh Y."/>
        </authorList>
    </citation>
    <scope>NUCLEOTIDE SEQUENCE [LARGE SCALE GENOMIC DNA]</scope>
    <source>
        <strain evidence="1 2">S06</strain>
    </source>
</reference>
<dbReference type="AlphaFoldDB" id="A0A6V8NNZ3"/>
<sequence length="111" mass="13128">MHNLHLVVNNARFLILPWVSSQNLASRVLAGVARRLPKDWQPRYGYQPVLLETFVEQGRFRGTCYRAGNWIQVGQTQGRGKLDRHTRYPLPVKDIFLYPLHKRFRRELRTS</sequence>
<protein>
    <submittedName>
        <fullName evidence="1">Uncharacterized protein</fullName>
    </submittedName>
</protein>
<gene>
    <name evidence="1" type="ORF">HKBW3S06_01289</name>
</gene>
<dbReference type="InterPro" id="IPR025639">
    <property type="entry name" value="DruA"/>
</dbReference>
<dbReference type="Pfam" id="PF14236">
    <property type="entry name" value="DruA"/>
    <property type="match status" value="1"/>
</dbReference>
<accession>A0A6V8NNZ3</accession>
<dbReference type="Proteomes" id="UP000580051">
    <property type="component" value="Unassembled WGS sequence"/>
</dbReference>
<comment type="caution">
    <text evidence="1">The sequence shown here is derived from an EMBL/GenBank/DDBJ whole genome shotgun (WGS) entry which is preliminary data.</text>
</comment>
<evidence type="ECO:0000313" key="1">
    <source>
        <dbReference type="EMBL" id="GFP22062.1"/>
    </source>
</evidence>
<proteinExistence type="predicted"/>